<evidence type="ECO:0000259" key="2">
    <source>
        <dbReference type="PROSITE" id="PS51140"/>
    </source>
</evidence>
<protein>
    <recommendedName>
        <fullName evidence="2">CUE domain-containing protein</fullName>
    </recommendedName>
</protein>
<evidence type="ECO:0000256" key="1">
    <source>
        <dbReference type="SAM" id="MobiDB-lite"/>
    </source>
</evidence>
<feature type="compositionally biased region" description="Low complexity" evidence="1">
    <location>
        <begin position="85"/>
        <end position="98"/>
    </location>
</feature>
<dbReference type="Proteomes" id="UP000298327">
    <property type="component" value="Unassembled WGS sequence"/>
</dbReference>
<evidence type="ECO:0000313" key="4">
    <source>
        <dbReference type="Proteomes" id="UP000298327"/>
    </source>
</evidence>
<dbReference type="CDD" id="cd14279">
    <property type="entry name" value="CUE"/>
    <property type="match status" value="1"/>
</dbReference>
<organism evidence="3 4">
    <name type="scientific">Dentipellis fragilis</name>
    <dbReference type="NCBI Taxonomy" id="205917"/>
    <lineage>
        <taxon>Eukaryota</taxon>
        <taxon>Fungi</taxon>
        <taxon>Dikarya</taxon>
        <taxon>Basidiomycota</taxon>
        <taxon>Agaricomycotina</taxon>
        <taxon>Agaricomycetes</taxon>
        <taxon>Russulales</taxon>
        <taxon>Hericiaceae</taxon>
        <taxon>Dentipellis</taxon>
    </lineage>
</organism>
<dbReference type="STRING" id="205917.A0A4Y9Z4Z3"/>
<proteinExistence type="predicted"/>
<name>A0A4Y9Z4Z3_9AGAM</name>
<dbReference type="AlphaFoldDB" id="A0A4Y9Z4Z3"/>
<feature type="domain" description="CUE" evidence="2">
    <location>
        <begin position="130"/>
        <end position="171"/>
    </location>
</feature>
<evidence type="ECO:0000313" key="3">
    <source>
        <dbReference type="EMBL" id="TFY69180.1"/>
    </source>
</evidence>
<reference evidence="3 4" key="1">
    <citation type="submission" date="2019-02" db="EMBL/GenBank/DDBJ databases">
        <title>Genome sequencing of the rare red list fungi Dentipellis fragilis.</title>
        <authorList>
            <person name="Buettner E."/>
            <person name="Kellner H."/>
        </authorList>
    </citation>
    <scope>NUCLEOTIDE SEQUENCE [LARGE SCALE GENOMIC DNA]</scope>
    <source>
        <strain evidence="3 4">DSM 105465</strain>
    </source>
</reference>
<dbReference type="GO" id="GO:0043130">
    <property type="term" value="F:ubiquitin binding"/>
    <property type="evidence" value="ECO:0007669"/>
    <property type="project" value="InterPro"/>
</dbReference>
<dbReference type="OrthoDB" id="272778at2759"/>
<gene>
    <name evidence="3" type="ORF">EVG20_g3250</name>
</gene>
<accession>A0A4Y9Z4Z3</accession>
<dbReference type="PROSITE" id="PS51140">
    <property type="entry name" value="CUE"/>
    <property type="match status" value="1"/>
</dbReference>
<dbReference type="EMBL" id="SEOQ01000143">
    <property type="protein sequence ID" value="TFY69180.1"/>
    <property type="molecule type" value="Genomic_DNA"/>
</dbReference>
<keyword evidence="4" id="KW-1185">Reference proteome</keyword>
<feature type="region of interest" description="Disordered" evidence="1">
    <location>
        <begin position="85"/>
        <end position="106"/>
    </location>
</feature>
<dbReference type="Pfam" id="PF02845">
    <property type="entry name" value="CUE"/>
    <property type="match status" value="1"/>
</dbReference>
<dbReference type="InterPro" id="IPR003892">
    <property type="entry name" value="CUE"/>
</dbReference>
<comment type="caution">
    <text evidence="3">The sequence shown here is derived from an EMBL/GenBank/DDBJ whole genome shotgun (WGS) entry which is preliminary data.</text>
</comment>
<sequence>MDAAQLALSQPWSTPIVALIGLLSGALYRSDLVGLKTYRLPPWFVRASSRILLPLVGTTRGPRRTNRALPENRVVVDEGEVVTTARPSRQTAAATAAGAAGGPGSTSVMREWVNELTGRAERASTGLRVPSEAEITQLMAMFPDVQRDVVVAALQRSSNIEGAVETLLSAQ</sequence>